<sequence length="69" mass="8025">MTLFAFQLRRSTISIIYALIAHIRRPNSTGQPATRQFQSLSRPLIHRKKTRPHRNKLLQTNRGGSSSRR</sequence>
<feature type="compositionally biased region" description="Basic residues" evidence="1">
    <location>
        <begin position="44"/>
        <end position="56"/>
    </location>
</feature>
<dbReference type="STRING" id="177439.DP1453"/>
<gene>
    <name evidence="2" type="ordered locus">DP1453</name>
</gene>
<feature type="compositionally biased region" description="Polar residues" evidence="1">
    <location>
        <begin position="27"/>
        <end position="41"/>
    </location>
</feature>
<name>Q6AN92_DESPS</name>
<keyword evidence="3" id="KW-1185">Reference proteome</keyword>
<evidence type="ECO:0000313" key="3">
    <source>
        <dbReference type="Proteomes" id="UP000000602"/>
    </source>
</evidence>
<dbReference type="AlphaFoldDB" id="Q6AN92"/>
<feature type="compositionally biased region" description="Polar residues" evidence="1">
    <location>
        <begin position="57"/>
        <end position="69"/>
    </location>
</feature>
<proteinExistence type="predicted"/>
<protein>
    <submittedName>
        <fullName evidence="2">Uncharacterized protein</fullName>
    </submittedName>
</protein>
<dbReference type="EMBL" id="CR522870">
    <property type="protein sequence ID" value="CAG36182.1"/>
    <property type="molecule type" value="Genomic_DNA"/>
</dbReference>
<dbReference type="RefSeq" id="WP_011188694.1">
    <property type="nucleotide sequence ID" value="NC_006138.1"/>
</dbReference>
<evidence type="ECO:0000256" key="1">
    <source>
        <dbReference type="SAM" id="MobiDB-lite"/>
    </source>
</evidence>
<organism evidence="2 3">
    <name type="scientific">Desulfotalea psychrophila (strain LSv54 / DSM 12343)</name>
    <dbReference type="NCBI Taxonomy" id="177439"/>
    <lineage>
        <taxon>Bacteria</taxon>
        <taxon>Pseudomonadati</taxon>
        <taxon>Thermodesulfobacteriota</taxon>
        <taxon>Desulfobulbia</taxon>
        <taxon>Desulfobulbales</taxon>
        <taxon>Desulfocapsaceae</taxon>
        <taxon>Desulfotalea</taxon>
    </lineage>
</organism>
<dbReference type="KEGG" id="dps:DP1453"/>
<accession>Q6AN92</accession>
<evidence type="ECO:0000313" key="2">
    <source>
        <dbReference type="EMBL" id="CAG36182.1"/>
    </source>
</evidence>
<dbReference type="HOGENOM" id="CLU_2769122_0_0_7"/>
<dbReference type="Proteomes" id="UP000000602">
    <property type="component" value="Chromosome"/>
</dbReference>
<feature type="region of interest" description="Disordered" evidence="1">
    <location>
        <begin position="27"/>
        <end position="69"/>
    </location>
</feature>
<reference evidence="3" key="1">
    <citation type="journal article" date="2004" name="Environ. Microbiol.">
        <title>The genome of Desulfotalea psychrophila, a sulfate-reducing bacterium from permanently cold Arctic sediments.</title>
        <authorList>
            <person name="Rabus R."/>
            <person name="Ruepp A."/>
            <person name="Frickey T."/>
            <person name="Rattei T."/>
            <person name="Fartmann B."/>
            <person name="Stark M."/>
            <person name="Bauer M."/>
            <person name="Zibat A."/>
            <person name="Lombardot T."/>
            <person name="Becker I."/>
            <person name="Amann J."/>
            <person name="Gellner K."/>
            <person name="Teeling H."/>
            <person name="Leuschner W.D."/>
            <person name="Gloeckner F.-O."/>
            <person name="Lupas A.N."/>
            <person name="Amann R."/>
            <person name="Klenk H.-P."/>
        </authorList>
    </citation>
    <scope>NUCLEOTIDE SEQUENCE [LARGE SCALE GENOMIC DNA]</scope>
    <source>
        <strain evidence="3">DSM 12343 / LSv54</strain>
    </source>
</reference>